<reference evidence="1" key="2">
    <citation type="journal article" date="2021" name="Front. Microbiol.">
        <title>Comprehensive Comparative Genomics and Phenotyping of Methylobacterium Species.</title>
        <authorList>
            <person name="Alessa O."/>
            <person name="Ogura Y."/>
            <person name="Fujitani Y."/>
            <person name="Takami H."/>
            <person name="Hayashi T."/>
            <person name="Sahin N."/>
            <person name="Tani A."/>
        </authorList>
    </citation>
    <scope>NUCLEOTIDE SEQUENCE</scope>
    <source>
        <strain evidence="1">DSM 22415</strain>
    </source>
</reference>
<evidence type="ECO:0000313" key="2">
    <source>
        <dbReference type="EMBL" id="VUF16071.1"/>
    </source>
</evidence>
<evidence type="ECO:0000313" key="3">
    <source>
        <dbReference type="Proteomes" id="UP000401717"/>
    </source>
</evidence>
<keyword evidence="4" id="KW-1185">Reference proteome</keyword>
<reference evidence="1" key="3">
    <citation type="submission" date="2021-08" db="EMBL/GenBank/DDBJ databases">
        <authorList>
            <person name="Tani A."/>
            <person name="Ola A."/>
            <person name="Ogura Y."/>
            <person name="Katsura K."/>
            <person name="Hayashi T."/>
        </authorList>
    </citation>
    <scope>NUCLEOTIDE SEQUENCE</scope>
    <source>
        <strain evidence="1">DSM 22415</strain>
    </source>
</reference>
<name>A0A564G951_9HYPH</name>
<evidence type="ECO:0000313" key="4">
    <source>
        <dbReference type="Proteomes" id="UP001055303"/>
    </source>
</evidence>
<protein>
    <submittedName>
        <fullName evidence="2">Uncharacterized protein</fullName>
    </submittedName>
</protein>
<accession>A0A564G951</accession>
<dbReference type="EMBL" id="BPQI01000013">
    <property type="protein sequence ID" value="GJD54748.1"/>
    <property type="molecule type" value="Genomic_DNA"/>
</dbReference>
<reference evidence="2 3" key="1">
    <citation type="submission" date="2019-06" db="EMBL/GenBank/DDBJ databases">
        <authorList>
            <person name="Rodrigo-Torres L."/>
            <person name="Arahal R. D."/>
            <person name="Lucena T."/>
        </authorList>
    </citation>
    <scope>NUCLEOTIDE SEQUENCE [LARGE SCALE GENOMIC DNA]</scope>
    <source>
        <strain evidence="2 3">SW08-7</strain>
    </source>
</reference>
<evidence type="ECO:0000313" key="1">
    <source>
        <dbReference type="EMBL" id="GJD54748.1"/>
    </source>
</evidence>
<proteinExistence type="predicted"/>
<dbReference type="AlphaFoldDB" id="A0A564G951"/>
<dbReference type="EMBL" id="CABFVH010000091">
    <property type="protein sequence ID" value="VUF16071.1"/>
    <property type="molecule type" value="Genomic_DNA"/>
</dbReference>
<sequence length="38" mass="4069">MTAQIASLRECAAIFGVQVMWGNGIKVVFSTAEQKAVI</sequence>
<dbReference type="Proteomes" id="UP001055303">
    <property type="component" value="Unassembled WGS sequence"/>
</dbReference>
<organism evidence="2 3">
    <name type="scientific">Methylobacterium dankookense</name>
    <dbReference type="NCBI Taxonomy" id="560405"/>
    <lineage>
        <taxon>Bacteria</taxon>
        <taxon>Pseudomonadati</taxon>
        <taxon>Pseudomonadota</taxon>
        <taxon>Alphaproteobacteria</taxon>
        <taxon>Hyphomicrobiales</taxon>
        <taxon>Methylobacteriaceae</taxon>
        <taxon>Methylobacterium</taxon>
    </lineage>
</organism>
<dbReference type="Proteomes" id="UP000401717">
    <property type="component" value="Unassembled WGS sequence"/>
</dbReference>
<gene>
    <name evidence="1" type="ORF">IFDJLNFL_0627</name>
    <name evidence="2" type="ORF">MTDSW087_05822</name>
</gene>